<proteinExistence type="predicted"/>
<accession>A0A438E7V9</accession>
<gene>
    <name evidence="3" type="ORF">CK203_074052</name>
</gene>
<evidence type="ECO:0000256" key="1">
    <source>
        <dbReference type="SAM" id="MobiDB-lite"/>
    </source>
</evidence>
<evidence type="ECO:0000313" key="4">
    <source>
        <dbReference type="Proteomes" id="UP000288805"/>
    </source>
</evidence>
<dbReference type="Gene3D" id="2.40.70.10">
    <property type="entry name" value="Acid Proteases"/>
    <property type="match status" value="1"/>
</dbReference>
<sequence length="548" mass="61980">MLEDDARITTQQILVTRQSARNDAENSSKPPNQQRSSGRRQGEQSHSELPPLTPLTVLYENLLPMIRELSNFRWPGPIRADPAKRNHSNKCAYHKEHGHTTEQCRSLHYLVERLIKAGHPKQYIRSEARVGDTSRSRNSGTPKTPITPRVVINYIHGGPLNKEYDSKRKRQRLLQAASIRERVNSIQPGLTGGNAHPIDGIIIFPPVDPTRILQPHRDAFILSLGIGDFDVKRILVDSGNSTDLLQASIIKQMGLELSGLENPGQILSRFNGAATTSLGDVVLPVQVGSVILNVQFSVVEDLSPFNAILGRTWLHYMKVIPSTYHQMNHRVFAWAHFDMTGIHPLVASHRLNILPSSRPVRQKVKRFHPDRLNCGLHCRAGNALIPRCLLRIPPDPHGPHGRRKNSLYKAAWALLLQGHVLRTQKCRRYLSKTDDKDLQTPGWPHNEVYIDDIVVKSKTREDHAHHLQEVFHLLRKYGMKLNPSKYSFGVSAGKFLGFMVTQRGIEVNIDQIKVVIKVPVPRNKRELSRLTGKLVALGRFIARFTDKL</sequence>
<name>A0A438E7V9_VITVI</name>
<feature type="compositionally biased region" description="Polar residues" evidence="1">
    <location>
        <begin position="8"/>
        <end position="19"/>
    </location>
</feature>
<evidence type="ECO:0000313" key="3">
    <source>
        <dbReference type="EMBL" id="RVW43758.1"/>
    </source>
</evidence>
<feature type="domain" description="Reverse transcriptase" evidence="2">
    <location>
        <begin position="448"/>
        <end position="499"/>
    </location>
</feature>
<feature type="compositionally biased region" description="Basic and acidic residues" evidence="1">
    <location>
        <begin position="125"/>
        <end position="135"/>
    </location>
</feature>
<dbReference type="CDD" id="cd00303">
    <property type="entry name" value="retropepsin_like"/>
    <property type="match status" value="1"/>
</dbReference>
<dbReference type="Pfam" id="PF00078">
    <property type="entry name" value="RVT_1"/>
    <property type="match status" value="1"/>
</dbReference>
<reference evidence="3 4" key="1">
    <citation type="journal article" date="2018" name="PLoS Genet.">
        <title>Population sequencing reveals clonal diversity and ancestral inbreeding in the grapevine cultivar Chardonnay.</title>
        <authorList>
            <person name="Roach M.J."/>
            <person name="Johnson D.L."/>
            <person name="Bohlmann J."/>
            <person name="van Vuuren H.J."/>
            <person name="Jones S.J."/>
            <person name="Pretorius I.S."/>
            <person name="Schmidt S.A."/>
            <person name="Borneman A.R."/>
        </authorList>
    </citation>
    <scope>NUCLEOTIDE SEQUENCE [LARGE SCALE GENOMIC DNA]</scope>
    <source>
        <strain evidence="4">cv. Chardonnay</strain>
        <tissue evidence="3">Leaf</tissue>
    </source>
</reference>
<dbReference type="InterPro" id="IPR043128">
    <property type="entry name" value="Rev_trsase/Diguanyl_cyclase"/>
</dbReference>
<dbReference type="SUPFAM" id="SSF56672">
    <property type="entry name" value="DNA/RNA polymerases"/>
    <property type="match status" value="1"/>
</dbReference>
<dbReference type="PANTHER" id="PTHR33240:SF15">
    <property type="entry name" value="GAG-PRO-LIKE PROTEIN"/>
    <property type="match status" value="1"/>
</dbReference>
<organism evidence="3 4">
    <name type="scientific">Vitis vinifera</name>
    <name type="common">Grape</name>
    <dbReference type="NCBI Taxonomy" id="29760"/>
    <lineage>
        <taxon>Eukaryota</taxon>
        <taxon>Viridiplantae</taxon>
        <taxon>Streptophyta</taxon>
        <taxon>Embryophyta</taxon>
        <taxon>Tracheophyta</taxon>
        <taxon>Spermatophyta</taxon>
        <taxon>Magnoliopsida</taxon>
        <taxon>eudicotyledons</taxon>
        <taxon>Gunneridae</taxon>
        <taxon>Pentapetalae</taxon>
        <taxon>rosids</taxon>
        <taxon>Vitales</taxon>
        <taxon>Vitaceae</taxon>
        <taxon>Viteae</taxon>
        <taxon>Vitis</taxon>
    </lineage>
</organism>
<dbReference type="Proteomes" id="UP000288805">
    <property type="component" value="Unassembled WGS sequence"/>
</dbReference>
<dbReference type="InterPro" id="IPR043502">
    <property type="entry name" value="DNA/RNA_pol_sf"/>
</dbReference>
<feature type="region of interest" description="Disordered" evidence="1">
    <location>
        <begin position="1"/>
        <end position="52"/>
    </location>
</feature>
<comment type="caution">
    <text evidence="3">The sequence shown here is derived from an EMBL/GenBank/DDBJ whole genome shotgun (WGS) entry which is preliminary data.</text>
</comment>
<dbReference type="EMBL" id="QGNW01001367">
    <property type="protein sequence ID" value="RVW43758.1"/>
    <property type="molecule type" value="Genomic_DNA"/>
</dbReference>
<dbReference type="InterPro" id="IPR000477">
    <property type="entry name" value="RT_dom"/>
</dbReference>
<dbReference type="AlphaFoldDB" id="A0A438E7V9"/>
<dbReference type="InterPro" id="IPR021109">
    <property type="entry name" value="Peptidase_aspartic_dom_sf"/>
</dbReference>
<feature type="region of interest" description="Disordered" evidence="1">
    <location>
        <begin position="125"/>
        <end position="146"/>
    </location>
</feature>
<dbReference type="Gene3D" id="3.30.70.270">
    <property type="match status" value="1"/>
</dbReference>
<protein>
    <recommendedName>
        <fullName evidence="2">Reverse transcriptase domain-containing protein</fullName>
    </recommendedName>
</protein>
<dbReference type="PANTHER" id="PTHR33240">
    <property type="entry name" value="OS08G0508500 PROTEIN"/>
    <property type="match status" value="1"/>
</dbReference>
<evidence type="ECO:0000259" key="2">
    <source>
        <dbReference type="Pfam" id="PF00078"/>
    </source>
</evidence>